<dbReference type="Proteomes" id="UP000478064">
    <property type="component" value="Unassembled WGS sequence"/>
</dbReference>
<sequence length="311" mass="35039">MNANKQTLVEFAEHIAITKNNTRYYHHNYTYLLFQRQIFNYIEDSKSFKDLPVAFASRAQLDIWAKQNHQQMSVVGIGIPHTDAAITLGMSYGPQLLIGQQFLWVKATSGLYRKALLAWMDTLRKGNYQSLHMQAAEYCRNLVDALRKKEIRRKISDSRRAALAREFEDLSDQFTQASQSPQAAQANIALLDLMDRSLDADHVINRKSLTLLPDAWVMIAPVLSGTNRKFGRIIESRATPFSSSTTSIPLDPITALKLHAATIPTCQAELKAAYGNFRSWLLKSPELSHEFNAAEPILIGLINGSVKSFAR</sequence>
<reference evidence="1 2" key="1">
    <citation type="submission" date="2019-10" db="EMBL/GenBank/DDBJ databases">
        <title>Evaluation of single-gene subtyping targets for Pseudomonas.</title>
        <authorList>
            <person name="Reichler S.J."/>
            <person name="Orsi R.H."/>
            <person name="Wiedmann M."/>
            <person name="Martin N.H."/>
            <person name="Murphy S.I."/>
        </authorList>
    </citation>
    <scope>NUCLEOTIDE SEQUENCE [LARGE SCALE GENOMIC DNA]</scope>
    <source>
        <strain evidence="1 2">FSL R10-1637</strain>
    </source>
</reference>
<gene>
    <name evidence="1" type="ORF">GHO27_14920</name>
</gene>
<dbReference type="RefSeq" id="WP_153374194.1">
    <property type="nucleotide sequence ID" value="NZ_WIVU01000029.1"/>
</dbReference>
<dbReference type="AlphaFoldDB" id="A0A6L5HUH3"/>
<comment type="caution">
    <text evidence="1">The sequence shown here is derived from an EMBL/GenBank/DDBJ whole genome shotgun (WGS) entry which is preliminary data.</text>
</comment>
<name>A0A6L5HUH3_9PSED</name>
<protein>
    <submittedName>
        <fullName evidence="1">Uncharacterized protein</fullName>
    </submittedName>
</protein>
<evidence type="ECO:0000313" key="1">
    <source>
        <dbReference type="EMBL" id="MQU06979.1"/>
    </source>
</evidence>
<accession>A0A6L5HUH3</accession>
<evidence type="ECO:0000313" key="2">
    <source>
        <dbReference type="Proteomes" id="UP000478064"/>
    </source>
</evidence>
<organism evidence="1 2">
    <name type="scientific">Pseudomonas helleri</name>
    <dbReference type="NCBI Taxonomy" id="1608996"/>
    <lineage>
        <taxon>Bacteria</taxon>
        <taxon>Pseudomonadati</taxon>
        <taxon>Pseudomonadota</taxon>
        <taxon>Gammaproteobacteria</taxon>
        <taxon>Pseudomonadales</taxon>
        <taxon>Pseudomonadaceae</taxon>
        <taxon>Pseudomonas</taxon>
    </lineage>
</organism>
<dbReference type="EMBL" id="WIVU01000029">
    <property type="protein sequence ID" value="MQU06979.1"/>
    <property type="molecule type" value="Genomic_DNA"/>
</dbReference>
<proteinExistence type="predicted"/>